<accession>A0A4R3YL01</accession>
<dbReference type="InterPro" id="IPR013096">
    <property type="entry name" value="Cupin_2"/>
</dbReference>
<proteinExistence type="predicted"/>
<dbReference type="Pfam" id="PF07883">
    <property type="entry name" value="Cupin_2"/>
    <property type="match status" value="1"/>
</dbReference>
<keyword evidence="1" id="KW-0479">Metal-binding</keyword>
<dbReference type="InterPro" id="IPR011051">
    <property type="entry name" value="RmlC_Cupin_sf"/>
</dbReference>
<dbReference type="InterPro" id="IPR051610">
    <property type="entry name" value="GPI/OXD"/>
</dbReference>
<evidence type="ECO:0000313" key="3">
    <source>
        <dbReference type="EMBL" id="TCV92946.1"/>
    </source>
</evidence>
<keyword evidence="4" id="KW-1185">Reference proteome</keyword>
<dbReference type="Proteomes" id="UP000295515">
    <property type="component" value="Unassembled WGS sequence"/>
</dbReference>
<dbReference type="RefSeq" id="WP_066443441.1">
    <property type="nucleotide sequence ID" value="NZ_JANKBF010000001.1"/>
</dbReference>
<dbReference type="GO" id="GO:0046872">
    <property type="term" value="F:metal ion binding"/>
    <property type="evidence" value="ECO:0007669"/>
    <property type="project" value="UniProtKB-KW"/>
</dbReference>
<dbReference type="InterPro" id="IPR014710">
    <property type="entry name" value="RmlC-like_jellyroll"/>
</dbReference>
<evidence type="ECO:0000256" key="1">
    <source>
        <dbReference type="ARBA" id="ARBA00022723"/>
    </source>
</evidence>
<comment type="caution">
    <text evidence="3">The sequence shown here is derived from an EMBL/GenBank/DDBJ whole genome shotgun (WGS) entry which is preliminary data.</text>
</comment>
<dbReference type="AlphaFoldDB" id="A0A4R3YL01"/>
<evidence type="ECO:0000313" key="4">
    <source>
        <dbReference type="Proteomes" id="UP000295515"/>
    </source>
</evidence>
<name>A0A4R3YL01_9FIRM</name>
<protein>
    <submittedName>
        <fullName evidence="3">Cupin domain</fullName>
    </submittedName>
</protein>
<organism evidence="3 4">
    <name type="scientific">Longibaculum muris</name>
    <dbReference type="NCBI Taxonomy" id="1796628"/>
    <lineage>
        <taxon>Bacteria</taxon>
        <taxon>Bacillati</taxon>
        <taxon>Bacillota</taxon>
        <taxon>Erysipelotrichia</taxon>
        <taxon>Erysipelotrichales</taxon>
        <taxon>Coprobacillaceae</taxon>
        <taxon>Longibaculum</taxon>
    </lineage>
</organism>
<evidence type="ECO:0000259" key="2">
    <source>
        <dbReference type="Pfam" id="PF07883"/>
    </source>
</evidence>
<dbReference type="EMBL" id="SMCQ01000025">
    <property type="protein sequence ID" value="TCV92946.1"/>
    <property type="molecule type" value="Genomic_DNA"/>
</dbReference>
<dbReference type="Gene3D" id="2.60.120.10">
    <property type="entry name" value="Jelly Rolls"/>
    <property type="match status" value="1"/>
</dbReference>
<dbReference type="PANTHER" id="PTHR35848:SF6">
    <property type="entry name" value="CUPIN TYPE-2 DOMAIN-CONTAINING PROTEIN"/>
    <property type="match status" value="1"/>
</dbReference>
<sequence length="109" mass="11807">MLINFNEIPERTAPGMNGGTGEMTAKMFMDNGGKIIPCRIHMGGSIGLYRHETSDDINYIISGTGYAICDGKEEILTAGTCHICKKGSEHSIVNTGNEDLVMITIVVER</sequence>
<dbReference type="GeneID" id="98917019"/>
<dbReference type="PANTHER" id="PTHR35848">
    <property type="entry name" value="OXALATE-BINDING PROTEIN"/>
    <property type="match status" value="1"/>
</dbReference>
<reference evidence="3 4" key="1">
    <citation type="submission" date="2019-03" db="EMBL/GenBank/DDBJ databases">
        <title>Genomic Encyclopedia of Type Strains, Phase IV (KMG-IV): sequencing the most valuable type-strain genomes for metagenomic binning, comparative biology and taxonomic classification.</title>
        <authorList>
            <person name="Goeker M."/>
        </authorList>
    </citation>
    <scope>NUCLEOTIDE SEQUENCE [LARGE SCALE GENOMIC DNA]</scope>
    <source>
        <strain evidence="3 4">DSM 29487</strain>
    </source>
</reference>
<dbReference type="SUPFAM" id="SSF51182">
    <property type="entry name" value="RmlC-like cupins"/>
    <property type="match status" value="1"/>
</dbReference>
<feature type="domain" description="Cupin type-2" evidence="2">
    <location>
        <begin position="39"/>
        <end position="106"/>
    </location>
</feature>
<gene>
    <name evidence="3" type="ORF">EDD60_12534</name>
</gene>